<protein>
    <submittedName>
        <fullName evidence="2">Winged helix DNA-binding protein</fullName>
    </submittedName>
</protein>
<dbReference type="RefSeq" id="WP_252167514.1">
    <property type="nucleotide sequence ID" value="NZ_CP084930.1"/>
</dbReference>
<dbReference type="EMBL" id="CP084930">
    <property type="protein sequence ID" value="USI73708.1"/>
    <property type="molecule type" value="Genomic_DNA"/>
</dbReference>
<keyword evidence="3" id="KW-1185">Reference proteome</keyword>
<evidence type="ECO:0000313" key="3">
    <source>
        <dbReference type="Proteomes" id="UP001056937"/>
    </source>
</evidence>
<dbReference type="InterPro" id="IPR011006">
    <property type="entry name" value="CheY-like_superfamily"/>
</dbReference>
<dbReference type="InterPro" id="IPR036390">
    <property type="entry name" value="WH_DNA-bd_sf"/>
</dbReference>
<dbReference type="SUPFAM" id="SSF46785">
    <property type="entry name" value="Winged helix' DNA-binding domain"/>
    <property type="match status" value="1"/>
</dbReference>
<keyword evidence="2" id="KW-0238">DNA-binding</keyword>
<evidence type="ECO:0000259" key="1">
    <source>
        <dbReference type="Pfam" id="PF13463"/>
    </source>
</evidence>
<feature type="domain" description="HTH marR-type" evidence="1">
    <location>
        <begin position="227"/>
        <end position="280"/>
    </location>
</feature>
<dbReference type="InterPro" id="IPR000835">
    <property type="entry name" value="HTH_MarR-typ"/>
</dbReference>
<dbReference type="Proteomes" id="UP001056937">
    <property type="component" value="Chromosome 1"/>
</dbReference>
<name>A0ABY4X9T5_9SPHN</name>
<dbReference type="InterPro" id="IPR036388">
    <property type="entry name" value="WH-like_DNA-bd_sf"/>
</dbReference>
<accession>A0ABY4X9T5</accession>
<organism evidence="2 3">
    <name type="scientific">Sphingomonas morindae</name>
    <dbReference type="NCBI Taxonomy" id="1541170"/>
    <lineage>
        <taxon>Bacteria</taxon>
        <taxon>Pseudomonadati</taxon>
        <taxon>Pseudomonadota</taxon>
        <taxon>Alphaproteobacteria</taxon>
        <taxon>Sphingomonadales</taxon>
        <taxon>Sphingomonadaceae</taxon>
        <taxon>Sphingomonas</taxon>
    </lineage>
</organism>
<dbReference type="Gene3D" id="1.10.10.10">
    <property type="entry name" value="Winged helix-like DNA-binding domain superfamily/Winged helix DNA-binding domain"/>
    <property type="match status" value="1"/>
</dbReference>
<gene>
    <name evidence="2" type="ORF">LHA26_04350</name>
</gene>
<evidence type="ECO:0000313" key="2">
    <source>
        <dbReference type="EMBL" id="USI73708.1"/>
    </source>
</evidence>
<sequence length="308" mass="33634">MDRRVVDLLYERKSGMRTLLLGDNAKRMATLHAAVLEAGGEVIGQATIAEALLQLEDAEQPELVIVDVQADYGALLDAALARLERAAQERRFEALVLVPLALVDLASTQAGLSASLLVDPEPREMASALVAACRRRSTEVHDSSAEAMAMRLADLSEEVGRVARSLAQLVVPGATPGVLEEVPPAEEMALLRAVIRRRRLRHDFFVRGLFADAAWDMLLDLRLAQLERREVAVSSLCIAASVPATTALRWISTLIDNRLMVRHPDPRDRRRAFVSLTPAANQAMAAYAGAVLRQSAELTLPEDLSPKR</sequence>
<dbReference type="SUPFAM" id="SSF52172">
    <property type="entry name" value="CheY-like"/>
    <property type="match status" value="1"/>
</dbReference>
<reference evidence="2" key="1">
    <citation type="journal article" date="2022" name="Toxins">
        <title>Genomic Analysis of Sphingopyxis sp. USTB-05 for Biodegrading Cyanobacterial Hepatotoxins.</title>
        <authorList>
            <person name="Liu C."/>
            <person name="Xu Q."/>
            <person name="Zhao Z."/>
            <person name="Zhang H."/>
            <person name="Liu X."/>
            <person name="Yin C."/>
            <person name="Liu Y."/>
            <person name="Yan H."/>
        </authorList>
    </citation>
    <scope>NUCLEOTIDE SEQUENCE</scope>
    <source>
        <strain evidence="2">NBD5</strain>
    </source>
</reference>
<dbReference type="Pfam" id="PF13463">
    <property type="entry name" value="HTH_27"/>
    <property type="match status" value="1"/>
</dbReference>
<dbReference type="GO" id="GO:0003677">
    <property type="term" value="F:DNA binding"/>
    <property type="evidence" value="ECO:0007669"/>
    <property type="project" value="UniProtKB-KW"/>
</dbReference>
<proteinExistence type="predicted"/>